<dbReference type="Proteomes" id="UP001234297">
    <property type="component" value="Chromosome 5"/>
</dbReference>
<evidence type="ECO:0000313" key="1">
    <source>
        <dbReference type="EMBL" id="KAJ8641714.1"/>
    </source>
</evidence>
<sequence>MATISQLLLFFSVFSTVTAQLQQSNITLNSSLTPTSNTPWLSPSTLFSLGFYPQGNGFAIGVWLAGPSSSKVVVWTANRDSPPVSSDAVLLLTPNGGLVLRSGGQDTSISSTGEAASYASMLDSGNFALYNSDSEIIWQTFSSPTDTLLPGQAVLPGRELYSSVSETNHSTGRFRLKMQTNGRLVLYPVETTDTAENMYWSRGSQNQGSNITLSLDRNGVIFMANSSGSYIQNLTESLNPPNDRTTTTVIYRMTFDFDGIFRLYSHRFERNGSSTMLEEWPKTSRKCEIKGFCGLNSYCTQNDTDADCSCPSGFDFINPSQRFQGCMRNFMKRVVGRRERA</sequence>
<name>A0ACC2M8R5_PERAE</name>
<comment type="caution">
    <text evidence="1">The sequence shown here is derived from an EMBL/GenBank/DDBJ whole genome shotgun (WGS) entry which is preliminary data.</text>
</comment>
<protein>
    <submittedName>
        <fullName evidence="1">Uncharacterized protein</fullName>
    </submittedName>
</protein>
<reference evidence="1 2" key="1">
    <citation type="journal article" date="2022" name="Hortic Res">
        <title>A haplotype resolved chromosomal level avocado genome allows analysis of novel avocado genes.</title>
        <authorList>
            <person name="Nath O."/>
            <person name="Fletcher S.J."/>
            <person name="Hayward A."/>
            <person name="Shaw L.M."/>
            <person name="Masouleh A.K."/>
            <person name="Furtado A."/>
            <person name="Henry R.J."/>
            <person name="Mitter N."/>
        </authorList>
    </citation>
    <scope>NUCLEOTIDE SEQUENCE [LARGE SCALE GENOMIC DNA]</scope>
    <source>
        <strain evidence="2">cv. Hass</strain>
    </source>
</reference>
<accession>A0ACC2M8R5</accession>
<keyword evidence="2" id="KW-1185">Reference proteome</keyword>
<organism evidence="1 2">
    <name type="scientific">Persea americana</name>
    <name type="common">Avocado</name>
    <dbReference type="NCBI Taxonomy" id="3435"/>
    <lineage>
        <taxon>Eukaryota</taxon>
        <taxon>Viridiplantae</taxon>
        <taxon>Streptophyta</taxon>
        <taxon>Embryophyta</taxon>
        <taxon>Tracheophyta</taxon>
        <taxon>Spermatophyta</taxon>
        <taxon>Magnoliopsida</taxon>
        <taxon>Magnoliidae</taxon>
        <taxon>Laurales</taxon>
        <taxon>Lauraceae</taxon>
        <taxon>Persea</taxon>
    </lineage>
</organism>
<dbReference type="EMBL" id="CM056813">
    <property type="protein sequence ID" value="KAJ8641714.1"/>
    <property type="molecule type" value="Genomic_DNA"/>
</dbReference>
<gene>
    <name evidence="1" type="ORF">MRB53_018408</name>
</gene>
<proteinExistence type="predicted"/>
<evidence type="ECO:0000313" key="2">
    <source>
        <dbReference type="Proteomes" id="UP001234297"/>
    </source>
</evidence>